<evidence type="ECO:0000256" key="1">
    <source>
        <dbReference type="ARBA" id="ARBA00004123"/>
    </source>
</evidence>
<dbReference type="EMBL" id="OZ021745">
    <property type="protein sequence ID" value="CAK9313216.1"/>
    <property type="molecule type" value="Genomic_DNA"/>
</dbReference>
<keyword evidence="10" id="KW-1185">Reference proteome</keyword>
<dbReference type="PRINTS" id="PR00367">
    <property type="entry name" value="ETHRSPELEMNT"/>
</dbReference>
<keyword evidence="3" id="KW-0238">DNA-binding</keyword>
<protein>
    <recommendedName>
        <fullName evidence="8">AP2/ERF domain-containing protein</fullName>
    </recommendedName>
</protein>
<accession>A0ABP0XYI3</accession>
<gene>
    <name evidence="9" type="ORF">CITCOLO1_LOCUS4929</name>
</gene>
<evidence type="ECO:0000256" key="7">
    <source>
        <dbReference type="ARBA" id="ARBA00024343"/>
    </source>
</evidence>
<dbReference type="Pfam" id="PF00847">
    <property type="entry name" value="AP2"/>
    <property type="match status" value="1"/>
</dbReference>
<organism evidence="9 10">
    <name type="scientific">Citrullus colocynthis</name>
    <name type="common">colocynth</name>
    <dbReference type="NCBI Taxonomy" id="252529"/>
    <lineage>
        <taxon>Eukaryota</taxon>
        <taxon>Viridiplantae</taxon>
        <taxon>Streptophyta</taxon>
        <taxon>Embryophyta</taxon>
        <taxon>Tracheophyta</taxon>
        <taxon>Spermatophyta</taxon>
        <taxon>Magnoliopsida</taxon>
        <taxon>eudicotyledons</taxon>
        <taxon>Gunneridae</taxon>
        <taxon>Pentapetalae</taxon>
        <taxon>rosids</taxon>
        <taxon>fabids</taxon>
        <taxon>Cucurbitales</taxon>
        <taxon>Cucurbitaceae</taxon>
        <taxon>Benincaseae</taxon>
        <taxon>Citrullus</taxon>
    </lineage>
</organism>
<dbReference type="InterPro" id="IPR001471">
    <property type="entry name" value="AP2/ERF_dom"/>
</dbReference>
<keyword evidence="6" id="KW-0539">Nucleus</keyword>
<keyword evidence="5" id="KW-0804">Transcription</keyword>
<evidence type="ECO:0000256" key="3">
    <source>
        <dbReference type="ARBA" id="ARBA00023125"/>
    </source>
</evidence>
<evidence type="ECO:0000313" key="9">
    <source>
        <dbReference type="EMBL" id="CAK9313216.1"/>
    </source>
</evidence>
<dbReference type="CDD" id="cd00018">
    <property type="entry name" value="AP2"/>
    <property type="match status" value="1"/>
</dbReference>
<dbReference type="InterPro" id="IPR051032">
    <property type="entry name" value="AP2/ERF_TF_ERF_subfamily"/>
</dbReference>
<dbReference type="PROSITE" id="PS51032">
    <property type="entry name" value="AP2_ERF"/>
    <property type="match status" value="1"/>
</dbReference>
<comment type="similarity">
    <text evidence="7">Belongs to the AP2/ERF transcription factor family. ERF subfamily.</text>
</comment>
<dbReference type="InterPro" id="IPR036955">
    <property type="entry name" value="AP2/ERF_dom_sf"/>
</dbReference>
<evidence type="ECO:0000256" key="5">
    <source>
        <dbReference type="ARBA" id="ARBA00023163"/>
    </source>
</evidence>
<reference evidence="9 10" key="1">
    <citation type="submission" date="2024-03" db="EMBL/GenBank/DDBJ databases">
        <authorList>
            <person name="Gkanogiannis A."/>
            <person name="Becerra Lopez-Lavalle L."/>
        </authorList>
    </citation>
    <scope>NUCLEOTIDE SEQUENCE [LARGE SCALE GENOMIC DNA]</scope>
</reference>
<dbReference type="PANTHER" id="PTHR31985:SF273">
    <property type="entry name" value="ETHYLENE-RESPONSIVE TRANSCRIPTION FACTOR ERF017"/>
    <property type="match status" value="1"/>
</dbReference>
<dbReference type="SUPFAM" id="SSF54171">
    <property type="entry name" value="DNA-binding domain"/>
    <property type="match status" value="1"/>
</dbReference>
<proteinExistence type="inferred from homology"/>
<sequence>MMNNNPDLSQTSGAGDTKYRGVRRRKWGKWVAEIRLPNSRDRIWLGSYDSPEKAARAFDAALFCLRGPHAKFNFPDQPLPDILNAHSLTAHQIQELAAKFANEYHHQNDDVVVDSIVVPPPPTEDKCGNSPSSSNATTNNYNNMDWSFLDAIHDDALPHSSSSSSSFFPLYNDHFDNILTNDFYQSTNNDLYDAVSVSDDVDDTFSNQPFLWNF</sequence>
<evidence type="ECO:0000313" key="10">
    <source>
        <dbReference type="Proteomes" id="UP001642487"/>
    </source>
</evidence>
<dbReference type="Proteomes" id="UP001642487">
    <property type="component" value="Chromosome 11"/>
</dbReference>
<keyword evidence="2" id="KW-0805">Transcription regulation</keyword>
<feature type="domain" description="AP2/ERF" evidence="8">
    <location>
        <begin position="18"/>
        <end position="75"/>
    </location>
</feature>
<dbReference type="Gene3D" id="3.30.730.10">
    <property type="entry name" value="AP2/ERF domain"/>
    <property type="match status" value="1"/>
</dbReference>
<evidence type="ECO:0000256" key="6">
    <source>
        <dbReference type="ARBA" id="ARBA00023242"/>
    </source>
</evidence>
<evidence type="ECO:0000256" key="4">
    <source>
        <dbReference type="ARBA" id="ARBA00023159"/>
    </source>
</evidence>
<evidence type="ECO:0000259" key="8">
    <source>
        <dbReference type="PROSITE" id="PS51032"/>
    </source>
</evidence>
<keyword evidence="4" id="KW-0010">Activator</keyword>
<comment type="subcellular location">
    <subcellularLocation>
        <location evidence="1">Nucleus</location>
    </subcellularLocation>
</comment>
<name>A0ABP0XYI3_9ROSI</name>
<dbReference type="SMART" id="SM00380">
    <property type="entry name" value="AP2"/>
    <property type="match status" value="1"/>
</dbReference>
<dbReference type="InterPro" id="IPR016177">
    <property type="entry name" value="DNA-bd_dom_sf"/>
</dbReference>
<dbReference type="PANTHER" id="PTHR31985">
    <property type="entry name" value="ETHYLENE-RESPONSIVE TRANSCRIPTION FACTOR ERF042-RELATED"/>
    <property type="match status" value="1"/>
</dbReference>
<evidence type="ECO:0000256" key="2">
    <source>
        <dbReference type="ARBA" id="ARBA00023015"/>
    </source>
</evidence>